<evidence type="ECO:0000313" key="3">
    <source>
        <dbReference type="Proteomes" id="UP000006038"/>
    </source>
</evidence>
<keyword evidence="3" id="KW-1185">Reference proteome</keyword>
<organism evidence="2">
    <name type="scientific">Oryza brachyantha</name>
    <name type="common">malo sina</name>
    <dbReference type="NCBI Taxonomy" id="4533"/>
    <lineage>
        <taxon>Eukaryota</taxon>
        <taxon>Viridiplantae</taxon>
        <taxon>Streptophyta</taxon>
        <taxon>Embryophyta</taxon>
        <taxon>Tracheophyta</taxon>
        <taxon>Spermatophyta</taxon>
        <taxon>Magnoliopsida</taxon>
        <taxon>Liliopsida</taxon>
        <taxon>Poales</taxon>
        <taxon>Poaceae</taxon>
        <taxon>BOP clade</taxon>
        <taxon>Oryzoideae</taxon>
        <taxon>Oryzeae</taxon>
        <taxon>Oryzinae</taxon>
        <taxon>Oryza</taxon>
    </lineage>
</organism>
<dbReference type="Proteomes" id="UP000006038">
    <property type="component" value="Chromosome 1"/>
</dbReference>
<feature type="region of interest" description="Disordered" evidence="1">
    <location>
        <begin position="193"/>
        <end position="213"/>
    </location>
</feature>
<dbReference type="Gramene" id="OB01G52370.1">
    <property type="protein sequence ID" value="OB01G52370.1"/>
    <property type="gene ID" value="OB01G52370"/>
</dbReference>
<reference evidence="2" key="1">
    <citation type="journal article" date="2013" name="Nat. Commun.">
        <title>Whole-genome sequencing of Oryza brachyantha reveals mechanisms underlying Oryza genome evolution.</title>
        <authorList>
            <person name="Chen J."/>
            <person name="Huang Q."/>
            <person name="Gao D."/>
            <person name="Wang J."/>
            <person name="Lang Y."/>
            <person name="Liu T."/>
            <person name="Li B."/>
            <person name="Bai Z."/>
            <person name="Luis Goicoechea J."/>
            <person name="Liang C."/>
            <person name="Chen C."/>
            <person name="Zhang W."/>
            <person name="Sun S."/>
            <person name="Liao Y."/>
            <person name="Zhang X."/>
            <person name="Yang L."/>
            <person name="Song C."/>
            <person name="Wang M."/>
            <person name="Shi J."/>
            <person name="Liu G."/>
            <person name="Liu J."/>
            <person name="Zhou H."/>
            <person name="Zhou W."/>
            <person name="Yu Q."/>
            <person name="An N."/>
            <person name="Chen Y."/>
            <person name="Cai Q."/>
            <person name="Wang B."/>
            <person name="Liu B."/>
            <person name="Min J."/>
            <person name="Huang Y."/>
            <person name="Wu H."/>
            <person name="Li Z."/>
            <person name="Zhang Y."/>
            <person name="Yin Y."/>
            <person name="Song W."/>
            <person name="Jiang J."/>
            <person name="Jackson S.A."/>
            <person name="Wing R.A."/>
            <person name="Wang J."/>
            <person name="Chen M."/>
        </authorList>
    </citation>
    <scope>NUCLEOTIDE SEQUENCE [LARGE SCALE GENOMIC DNA]</scope>
    <source>
        <strain evidence="2">cv. IRGC 101232</strain>
    </source>
</reference>
<accession>J3L7N1</accession>
<reference evidence="2" key="2">
    <citation type="submission" date="2013-04" db="UniProtKB">
        <authorList>
            <consortium name="EnsemblPlants"/>
        </authorList>
    </citation>
    <scope>IDENTIFICATION</scope>
</reference>
<sequence>LGGESEVEVAAGGLPPPEQAAESEPRLLLVEHHQVVLHLEPSDHHRRRRRAALLPLHLQQRQARRAVAHLRHRVAAEHRPVLAALQHQVDLRHGVAQPRRPQLPRVVAQRERRRRRGDALPAGGRLVERVDDRAVHVRAEHRVGDPRAQLDDERLLAVELHLLLVHGDLGGRDEVSGEILVLVERGFAGERRRHVGTPRREEEERAAAEDGDALAVAGEAERELVGDLLRARDLRLQSEPGAREPRDADGAGGELRQEGLRRAGGDGGAREVGRRGLAGEGVERVGGALAPEGVLLVGVAVAVVWAVRRVVAVRVHAEMVVALHRRVGGVARRPDERAGEVDDERVAVLDRHGVERCRRVLGDGRDER</sequence>
<feature type="region of interest" description="Disordered" evidence="1">
    <location>
        <begin position="1"/>
        <end position="20"/>
    </location>
</feature>
<feature type="region of interest" description="Disordered" evidence="1">
    <location>
        <begin position="236"/>
        <end position="274"/>
    </location>
</feature>
<feature type="compositionally biased region" description="Basic and acidic residues" evidence="1">
    <location>
        <begin position="198"/>
        <end position="208"/>
    </location>
</feature>
<protein>
    <submittedName>
        <fullName evidence="2">Uncharacterized protein</fullName>
    </submittedName>
</protein>
<evidence type="ECO:0000256" key="1">
    <source>
        <dbReference type="SAM" id="MobiDB-lite"/>
    </source>
</evidence>
<dbReference type="EnsemblPlants" id="OB01G52370.1">
    <property type="protein sequence ID" value="OB01G52370.1"/>
    <property type="gene ID" value="OB01G52370"/>
</dbReference>
<evidence type="ECO:0000313" key="2">
    <source>
        <dbReference type="EnsemblPlants" id="OB01G52370.1"/>
    </source>
</evidence>
<dbReference type="AlphaFoldDB" id="J3L7N1"/>
<dbReference type="HOGENOM" id="CLU_753542_0_0_1"/>
<proteinExistence type="predicted"/>
<name>J3L7N1_ORYBR</name>